<gene>
    <name evidence="2" type="ORF">BP5796_02597</name>
</gene>
<keyword evidence="1" id="KW-1133">Transmembrane helix</keyword>
<keyword evidence="1" id="KW-0472">Membrane</keyword>
<keyword evidence="3" id="KW-1185">Reference proteome</keyword>
<accession>A0A3D8SYP9</accession>
<feature type="transmembrane region" description="Helical" evidence="1">
    <location>
        <begin position="33"/>
        <end position="55"/>
    </location>
</feature>
<name>A0A3D8SYP9_9HELO</name>
<dbReference type="Proteomes" id="UP000256328">
    <property type="component" value="Unassembled WGS sequence"/>
</dbReference>
<evidence type="ECO:0000313" key="2">
    <source>
        <dbReference type="EMBL" id="RDW91432.1"/>
    </source>
</evidence>
<dbReference type="AlphaFoldDB" id="A0A3D8SYP9"/>
<keyword evidence="1" id="KW-0812">Transmembrane</keyword>
<dbReference type="EMBL" id="PDLN01000003">
    <property type="protein sequence ID" value="RDW91432.1"/>
    <property type="molecule type" value="Genomic_DNA"/>
</dbReference>
<organism evidence="2 3">
    <name type="scientific">Coleophoma crateriformis</name>
    <dbReference type="NCBI Taxonomy" id="565419"/>
    <lineage>
        <taxon>Eukaryota</taxon>
        <taxon>Fungi</taxon>
        <taxon>Dikarya</taxon>
        <taxon>Ascomycota</taxon>
        <taxon>Pezizomycotina</taxon>
        <taxon>Leotiomycetes</taxon>
        <taxon>Helotiales</taxon>
        <taxon>Dermateaceae</taxon>
        <taxon>Coleophoma</taxon>
    </lineage>
</organism>
<evidence type="ECO:0000256" key="1">
    <source>
        <dbReference type="SAM" id="Phobius"/>
    </source>
</evidence>
<reference evidence="2 3" key="1">
    <citation type="journal article" date="2018" name="IMA Fungus">
        <title>IMA Genome-F 9: Draft genome sequence of Annulohypoxylon stygium, Aspergillus mulundensis, Berkeleyomyces basicola (syn. Thielaviopsis basicola), Ceratocystis smalleyi, two Cercospora beticola strains, Coleophoma cylindrospora, Fusarium fracticaudum, Phialophora cf. hyalina, and Morchella septimelata.</title>
        <authorList>
            <person name="Wingfield B.D."/>
            <person name="Bills G.F."/>
            <person name="Dong Y."/>
            <person name="Huang W."/>
            <person name="Nel W.J."/>
            <person name="Swalarsk-Parry B.S."/>
            <person name="Vaghefi N."/>
            <person name="Wilken P.M."/>
            <person name="An Z."/>
            <person name="de Beer Z.W."/>
            <person name="De Vos L."/>
            <person name="Chen L."/>
            <person name="Duong T.A."/>
            <person name="Gao Y."/>
            <person name="Hammerbacher A."/>
            <person name="Kikkert J.R."/>
            <person name="Li Y."/>
            <person name="Li H."/>
            <person name="Li K."/>
            <person name="Li Q."/>
            <person name="Liu X."/>
            <person name="Ma X."/>
            <person name="Naidoo K."/>
            <person name="Pethybridge S.J."/>
            <person name="Sun J."/>
            <person name="Steenkamp E.T."/>
            <person name="van der Nest M.A."/>
            <person name="van Wyk S."/>
            <person name="Wingfield M.J."/>
            <person name="Xiong C."/>
            <person name="Yue Q."/>
            <person name="Zhang X."/>
        </authorList>
    </citation>
    <scope>NUCLEOTIDE SEQUENCE [LARGE SCALE GENOMIC DNA]</scope>
    <source>
        <strain evidence="2 3">BP5796</strain>
    </source>
</reference>
<evidence type="ECO:0000313" key="3">
    <source>
        <dbReference type="Proteomes" id="UP000256328"/>
    </source>
</evidence>
<protein>
    <submittedName>
        <fullName evidence="2">Uncharacterized protein</fullName>
    </submittedName>
</protein>
<proteinExistence type="predicted"/>
<sequence length="149" mass="16369">MTWMLGPVDATFDQLRSHWDDARKRRSYAKVDGLRIASMTYMIMTMIMIALAHPWSIPLAAAHLTGNPRAKPLFARPGVSRATAWAGKTRGRAANHSRCLRKPGQATSMEHAKRRIGLKGYSANALRLTLGITALASSEQLQLDVASVT</sequence>
<comment type="caution">
    <text evidence="2">The sequence shown here is derived from an EMBL/GenBank/DDBJ whole genome shotgun (WGS) entry which is preliminary data.</text>
</comment>